<evidence type="ECO:0000313" key="3">
    <source>
        <dbReference type="Proteomes" id="UP000178601"/>
    </source>
</evidence>
<sequence length="86" mass="10042">MIELSYKPSFLRDLKKCSPALREEVKEKISLFQENPFHASLKTHKLKGTLKGRWSFSINYRDRIVFRFEGKSAVVLLAIGNHSIYQ</sequence>
<gene>
    <name evidence="2" type="ORF">A3H16_00830</name>
</gene>
<protein>
    <submittedName>
        <fullName evidence="2">Uncharacterized protein</fullName>
    </submittedName>
</protein>
<accession>A0A1F6G1N5</accession>
<dbReference type="InterPro" id="IPR007712">
    <property type="entry name" value="RelE/ParE_toxin"/>
</dbReference>
<comment type="caution">
    <text evidence="2">The sequence shown here is derived from an EMBL/GenBank/DDBJ whole genome shotgun (WGS) entry which is preliminary data.</text>
</comment>
<reference evidence="2 3" key="1">
    <citation type="journal article" date="2016" name="Nat. Commun.">
        <title>Thousands of microbial genomes shed light on interconnected biogeochemical processes in an aquifer system.</title>
        <authorList>
            <person name="Anantharaman K."/>
            <person name="Brown C.T."/>
            <person name="Hug L.A."/>
            <person name="Sharon I."/>
            <person name="Castelle C.J."/>
            <person name="Probst A.J."/>
            <person name="Thomas B.C."/>
            <person name="Singh A."/>
            <person name="Wilkins M.J."/>
            <person name="Karaoz U."/>
            <person name="Brodie E.L."/>
            <person name="Williams K.H."/>
            <person name="Hubbard S.S."/>
            <person name="Banfield J.F."/>
        </authorList>
    </citation>
    <scope>NUCLEOTIDE SEQUENCE [LARGE SCALE GENOMIC DNA]</scope>
</reference>
<dbReference type="AlphaFoldDB" id="A0A1F6G1N5"/>
<dbReference type="SUPFAM" id="SSF143011">
    <property type="entry name" value="RelE-like"/>
    <property type="match status" value="1"/>
</dbReference>
<dbReference type="EMBL" id="MFMQ01000024">
    <property type="protein sequence ID" value="OGG92009.1"/>
    <property type="molecule type" value="Genomic_DNA"/>
</dbReference>
<dbReference type="Proteomes" id="UP000178601">
    <property type="component" value="Unassembled WGS sequence"/>
</dbReference>
<dbReference type="InterPro" id="IPR035093">
    <property type="entry name" value="RelE/ParE_toxin_dom_sf"/>
</dbReference>
<evidence type="ECO:0000313" key="2">
    <source>
        <dbReference type="EMBL" id="OGG92009.1"/>
    </source>
</evidence>
<dbReference type="Gene3D" id="3.30.2310.20">
    <property type="entry name" value="RelE-like"/>
    <property type="match status" value="1"/>
</dbReference>
<dbReference type="NCBIfam" id="TIGR02385">
    <property type="entry name" value="RelE_StbE"/>
    <property type="match status" value="1"/>
</dbReference>
<proteinExistence type="predicted"/>
<keyword evidence="1" id="KW-1277">Toxin-antitoxin system</keyword>
<evidence type="ECO:0000256" key="1">
    <source>
        <dbReference type="ARBA" id="ARBA00022649"/>
    </source>
</evidence>
<organism evidence="2 3">
    <name type="scientific">Candidatus Kaiserbacteria bacterium RIFCSPLOWO2_12_FULL_53_8</name>
    <dbReference type="NCBI Taxonomy" id="1798529"/>
    <lineage>
        <taxon>Bacteria</taxon>
        <taxon>Candidatus Kaiseribacteriota</taxon>
    </lineage>
</organism>
<name>A0A1F6G1N5_9BACT</name>